<name>A0A1X6PB87_PORUM</name>
<dbReference type="GO" id="GO:0005634">
    <property type="term" value="C:nucleus"/>
    <property type="evidence" value="ECO:0007669"/>
    <property type="project" value="TreeGrafter"/>
</dbReference>
<dbReference type="PANTHER" id="PTHR11373:SF4">
    <property type="entry name" value="DEOXYNUCLEOSIDE TRIPHOSPHATE TRIPHOSPHOHYDROLASE SAMHD1"/>
    <property type="match status" value="1"/>
</dbReference>
<dbReference type="Proteomes" id="UP000218209">
    <property type="component" value="Unassembled WGS sequence"/>
</dbReference>
<dbReference type="InterPro" id="IPR050135">
    <property type="entry name" value="dGTPase-like"/>
</dbReference>
<organism evidence="1 2">
    <name type="scientific">Porphyra umbilicalis</name>
    <name type="common">Purple laver</name>
    <name type="synonym">Red alga</name>
    <dbReference type="NCBI Taxonomy" id="2786"/>
    <lineage>
        <taxon>Eukaryota</taxon>
        <taxon>Rhodophyta</taxon>
        <taxon>Bangiophyceae</taxon>
        <taxon>Bangiales</taxon>
        <taxon>Bangiaceae</taxon>
        <taxon>Porphyra</taxon>
    </lineage>
</organism>
<gene>
    <name evidence="1" type="ORF">BU14_0127s0021</name>
</gene>
<protein>
    <submittedName>
        <fullName evidence="1">Uncharacterized protein</fullName>
    </submittedName>
</protein>
<dbReference type="GO" id="GO:0008832">
    <property type="term" value="F:dGTPase activity"/>
    <property type="evidence" value="ECO:0007669"/>
    <property type="project" value="TreeGrafter"/>
</dbReference>
<proteinExistence type="predicted"/>
<keyword evidence="2" id="KW-1185">Reference proteome</keyword>
<evidence type="ECO:0000313" key="1">
    <source>
        <dbReference type="EMBL" id="OSX77923.1"/>
    </source>
</evidence>
<sequence>MMGLVANDDGAPDADRLDYLARDSRYLNMPCSVDARRIMATSKVCGGGRVVGWPVKEAFALMDVYHTRYKLHKMAYRHRVSVGIDALLTDALLTADSHLHFTASIHDPSAFLALDDTIFHRIQFSTEAALAPARSLITRLRRRQLYPLCGELLCTPPTPAAPGAAPVQRRPTAADVAAHQSPKGGVDLRPEDIVVSPAVLSYAMGAVNPVERIPFWEAGGGGDGADVLLGEGGVKRVSRLVGVGACHEEVIRVYARRQGADVASSVRTAFRRCVDAWGLGEVTM</sequence>
<reference evidence="1 2" key="1">
    <citation type="submission" date="2017-03" db="EMBL/GenBank/DDBJ databases">
        <title>WGS assembly of Porphyra umbilicalis.</title>
        <authorList>
            <person name="Brawley S.H."/>
            <person name="Blouin N.A."/>
            <person name="Ficko-Blean E."/>
            <person name="Wheeler G.L."/>
            <person name="Lohr M."/>
            <person name="Goodson H.V."/>
            <person name="Jenkins J.W."/>
            <person name="Blaby-Haas C.E."/>
            <person name="Helliwell K.E."/>
            <person name="Chan C."/>
            <person name="Marriage T."/>
            <person name="Bhattacharya D."/>
            <person name="Klein A.S."/>
            <person name="Badis Y."/>
            <person name="Brodie J."/>
            <person name="Cao Y."/>
            <person name="Collen J."/>
            <person name="Dittami S.M."/>
            <person name="Gachon C.M."/>
            <person name="Green B.R."/>
            <person name="Karpowicz S."/>
            <person name="Kim J.W."/>
            <person name="Kudahl U."/>
            <person name="Lin S."/>
            <person name="Michel G."/>
            <person name="Mittag M."/>
            <person name="Olson B.J."/>
            <person name="Pangilinan J."/>
            <person name="Peng Y."/>
            <person name="Qiu H."/>
            <person name="Shu S."/>
            <person name="Singer J.T."/>
            <person name="Smith A.G."/>
            <person name="Sprecher B.N."/>
            <person name="Wagner V."/>
            <person name="Wang W."/>
            <person name="Wang Z.-Y."/>
            <person name="Yan J."/>
            <person name="Yarish C."/>
            <person name="Zoeuner-Riek S."/>
            <person name="Zhuang Y."/>
            <person name="Zou Y."/>
            <person name="Lindquist E.A."/>
            <person name="Grimwood J."/>
            <person name="Barry K."/>
            <person name="Rokhsar D.S."/>
            <person name="Schmutz J."/>
            <person name="Stiller J.W."/>
            <person name="Grossman A.R."/>
            <person name="Prochnik S.E."/>
        </authorList>
    </citation>
    <scope>NUCLEOTIDE SEQUENCE [LARGE SCALE GENOMIC DNA]</scope>
    <source>
        <strain evidence="1">4086291</strain>
    </source>
</reference>
<dbReference type="Gene3D" id="3.30.70.2760">
    <property type="match status" value="1"/>
</dbReference>
<dbReference type="OrthoDB" id="9991235at2759"/>
<dbReference type="Gene3D" id="1.10.3210.10">
    <property type="entry name" value="Hypothetical protein af1432"/>
    <property type="match status" value="1"/>
</dbReference>
<dbReference type="PANTHER" id="PTHR11373">
    <property type="entry name" value="DEOXYNUCLEOSIDE TRIPHOSPHATE TRIPHOSPHOHYDROLASE"/>
    <property type="match status" value="1"/>
</dbReference>
<evidence type="ECO:0000313" key="2">
    <source>
        <dbReference type="Proteomes" id="UP000218209"/>
    </source>
</evidence>
<dbReference type="GO" id="GO:0006203">
    <property type="term" value="P:dGTP catabolic process"/>
    <property type="evidence" value="ECO:0007669"/>
    <property type="project" value="TreeGrafter"/>
</dbReference>
<dbReference type="AlphaFoldDB" id="A0A1X6PB87"/>
<dbReference type="EMBL" id="KV918824">
    <property type="protein sequence ID" value="OSX77923.1"/>
    <property type="molecule type" value="Genomic_DNA"/>
</dbReference>
<accession>A0A1X6PB87</accession>
<dbReference type="SUPFAM" id="SSF109604">
    <property type="entry name" value="HD-domain/PDEase-like"/>
    <property type="match status" value="1"/>
</dbReference>